<keyword evidence="4" id="KW-1185">Reference proteome</keyword>
<protein>
    <submittedName>
        <fullName evidence="3">Uncharacterized protein</fullName>
    </submittedName>
</protein>
<reference evidence="4" key="2">
    <citation type="submission" date="2014-06" db="EMBL/GenBank/DDBJ databases">
        <authorList>
            <person name="Berkman P.J."/>
        </authorList>
    </citation>
    <scope>NUCLEOTIDE SEQUENCE [LARGE SCALE GENOMIC DNA]</scope>
</reference>
<keyword evidence="1" id="KW-0732">Signal</keyword>
<dbReference type="EMBL" id="CCFA01004327">
    <property type="protein sequence ID" value="CDS01678.1"/>
    <property type="molecule type" value="Genomic_DNA"/>
</dbReference>
<gene>
    <name evidence="3" type="primary">SSCI71980.1</name>
    <name evidence="2" type="ORF">SPSC_04237</name>
</gene>
<reference evidence="3" key="3">
    <citation type="submission" date="2014-06" db="EMBL/GenBank/DDBJ databases">
        <authorList>
            <person name="Berkman J.Paul."/>
        </authorList>
    </citation>
    <scope>NUCLEOTIDE SEQUENCE [LARGE SCALE GENOMIC DNA]</scope>
</reference>
<evidence type="ECO:0000313" key="3">
    <source>
        <dbReference type="EMBL" id="CDS01678.1"/>
    </source>
</evidence>
<dbReference type="EMBL" id="LK056678">
    <property type="protein sequence ID" value="CDR88410.1"/>
    <property type="molecule type" value="Genomic_DNA"/>
</dbReference>
<evidence type="ECO:0000256" key="1">
    <source>
        <dbReference type="SAM" id="SignalP"/>
    </source>
</evidence>
<dbReference type="AlphaFoldDB" id="A0A0F7S1W6"/>
<proteinExistence type="predicted"/>
<sequence>MKLHLSIVLAALFAASSVTAAAECADKPVPWNQVSNKDATKWAFYSQPAGTDLRTVKPKYHMCDVTNPAGKDSVFATFDGNKDFEFQPLENSIMGVNCINCAPPMLGNYYLTKIDGYITCHMYEEQPIE</sequence>
<dbReference type="Proteomes" id="UP000242770">
    <property type="component" value="Unassembled WGS sequence"/>
</dbReference>
<feature type="chain" id="PRO_5015039054" evidence="1">
    <location>
        <begin position="22"/>
        <end position="129"/>
    </location>
</feature>
<organism evidence="3 4">
    <name type="scientific">Sporisorium scitamineum</name>
    <dbReference type="NCBI Taxonomy" id="49012"/>
    <lineage>
        <taxon>Eukaryota</taxon>
        <taxon>Fungi</taxon>
        <taxon>Dikarya</taxon>
        <taxon>Basidiomycota</taxon>
        <taxon>Ustilaginomycotina</taxon>
        <taxon>Ustilaginomycetes</taxon>
        <taxon>Ustilaginales</taxon>
        <taxon>Ustilaginaceae</taxon>
        <taxon>Sporisorium</taxon>
    </lineage>
</organism>
<evidence type="ECO:0000313" key="2">
    <source>
        <dbReference type="EMBL" id="CDR88410.1"/>
    </source>
</evidence>
<accession>A0A0F7S1W6</accession>
<evidence type="ECO:0000313" key="4">
    <source>
        <dbReference type="Proteomes" id="UP000242770"/>
    </source>
</evidence>
<dbReference type="OrthoDB" id="2542050at2759"/>
<reference evidence="2" key="1">
    <citation type="submission" date="2014-06" db="EMBL/GenBank/DDBJ databases">
        <authorList>
            <person name="Ju J."/>
            <person name="Zhang J."/>
        </authorList>
    </citation>
    <scope>NUCLEOTIDE SEQUENCE</scope>
    <source>
        <strain evidence="2">SscI8</strain>
    </source>
</reference>
<feature type="signal peptide" evidence="1">
    <location>
        <begin position="1"/>
        <end position="21"/>
    </location>
</feature>
<name>A0A0F7S1W6_9BASI</name>